<dbReference type="Gene3D" id="3.90.226.10">
    <property type="entry name" value="2-enoyl-CoA Hydratase, Chain A, domain 1"/>
    <property type="match status" value="5"/>
</dbReference>
<feature type="domain" description="Acetyl-coenzyme A carboxylase carboxyl transferase subunit beta" evidence="1">
    <location>
        <begin position="117"/>
        <end position="161"/>
    </location>
</feature>
<dbReference type="GO" id="GO:0005739">
    <property type="term" value="C:mitochondrion"/>
    <property type="evidence" value="ECO:0007669"/>
    <property type="project" value="TreeGrafter"/>
</dbReference>
<dbReference type="InterPro" id="IPR034733">
    <property type="entry name" value="AcCoA_carboxyl_beta"/>
</dbReference>
<accession>A0A9W4SU90</accession>
<evidence type="ECO:0000313" key="3">
    <source>
        <dbReference type="Proteomes" id="UP001153678"/>
    </source>
</evidence>
<protein>
    <submittedName>
        <fullName evidence="2">18486_t:CDS:1</fullName>
    </submittedName>
</protein>
<feature type="non-terminal residue" evidence="2">
    <location>
        <position position="1"/>
    </location>
</feature>
<keyword evidence="3" id="KW-1185">Reference proteome</keyword>
<feature type="domain" description="Acetyl-coenzyme A carboxylase carboxyl transferase subunit beta" evidence="1">
    <location>
        <begin position="165"/>
        <end position="292"/>
    </location>
</feature>
<dbReference type="PANTHER" id="PTHR45728:SF3">
    <property type="entry name" value="ACETYL-COA CARBOXYLASE"/>
    <property type="match status" value="1"/>
</dbReference>
<evidence type="ECO:0000259" key="1">
    <source>
        <dbReference type="Pfam" id="PF01039"/>
    </source>
</evidence>
<comment type="caution">
    <text evidence="2">The sequence shown here is derived from an EMBL/GenBank/DDBJ whole genome shotgun (WGS) entry which is preliminary data.</text>
</comment>
<dbReference type="PANTHER" id="PTHR45728">
    <property type="entry name" value="ACETYL-COA CARBOXYLASE, ISOFORM A"/>
    <property type="match status" value="1"/>
</dbReference>
<dbReference type="Pfam" id="PF01039">
    <property type="entry name" value="Carboxyl_trans"/>
    <property type="match status" value="2"/>
</dbReference>
<dbReference type="Proteomes" id="UP001153678">
    <property type="component" value="Unassembled WGS sequence"/>
</dbReference>
<dbReference type="AlphaFoldDB" id="A0A9W4SU90"/>
<dbReference type="InterPro" id="IPR049076">
    <property type="entry name" value="ACCA"/>
</dbReference>
<dbReference type="EMBL" id="CAMKVN010003000">
    <property type="protein sequence ID" value="CAI2183351.1"/>
    <property type="molecule type" value="Genomic_DNA"/>
</dbReference>
<dbReference type="GO" id="GO:0003989">
    <property type="term" value="F:acetyl-CoA carboxylase activity"/>
    <property type="evidence" value="ECO:0007669"/>
    <property type="project" value="InterPro"/>
</dbReference>
<evidence type="ECO:0000313" key="2">
    <source>
        <dbReference type="EMBL" id="CAI2183351.1"/>
    </source>
</evidence>
<organism evidence="2 3">
    <name type="scientific">Funneliformis geosporum</name>
    <dbReference type="NCBI Taxonomy" id="1117311"/>
    <lineage>
        <taxon>Eukaryota</taxon>
        <taxon>Fungi</taxon>
        <taxon>Fungi incertae sedis</taxon>
        <taxon>Mucoromycota</taxon>
        <taxon>Glomeromycotina</taxon>
        <taxon>Glomeromycetes</taxon>
        <taxon>Glomerales</taxon>
        <taxon>Glomeraceae</taxon>
        <taxon>Funneliformis</taxon>
    </lineage>
</organism>
<dbReference type="SUPFAM" id="SSF52096">
    <property type="entry name" value="ClpP/crotonase"/>
    <property type="match status" value="2"/>
</dbReference>
<gene>
    <name evidence="2" type="ORF">FWILDA_LOCUS11035</name>
</gene>
<reference evidence="2" key="1">
    <citation type="submission" date="2022-08" db="EMBL/GenBank/DDBJ databases">
        <authorList>
            <person name="Kallberg Y."/>
            <person name="Tangrot J."/>
            <person name="Rosling A."/>
        </authorList>
    </citation>
    <scope>NUCLEOTIDE SEQUENCE</scope>
    <source>
        <strain evidence="2">Wild A</strain>
    </source>
</reference>
<dbReference type="InterPro" id="IPR029045">
    <property type="entry name" value="ClpP/crotonase-like_dom_sf"/>
</dbReference>
<name>A0A9W4SU90_9GLOM</name>
<sequence>NGFNQMRYKAHLMGTTYAYDFSELFRQAISILWNRASQTLNILQPNWQDHWEYLEYTCQQILVQGFDWLKKLLIILTFAWIDKGNPNKEIVEEGETRHKITNIIGSKDGLGVECLKGIGAYLVRLGQRTIQNEGQLIILTRAPALNKVLRREVYTGNLQLGDYAMASYVPAVRNSPVPRFMNSGTWDRDVNYMPPKGPYDPRWLIAGKYEIERDPKSWWMAEDRCSRTRTSWWNSSGCYSRTVESIVPADPANSGQVCHLNSAYKTAQAINDFNKGEQLPLMIFANWRGFSGELRGGAWVVIDPTINDDMIEMYADAKSRADVLEPQGIVEIKFRKSQLLATRKRFNLQILHDTPGRMKSIETIRTSLELKESRRFFYWRVRRRIIILKAIIMKESDEEIVKWFEKTLDDGSDRFE</sequence>
<proteinExistence type="predicted"/>
<dbReference type="OrthoDB" id="14612at2759"/>
<dbReference type="GO" id="GO:0006633">
    <property type="term" value="P:fatty acid biosynthetic process"/>
    <property type="evidence" value="ECO:0007669"/>
    <property type="project" value="TreeGrafter"/>
</dbReference>